<keyword evidence="1" id="KW-0732">Signal</keyword>
<evidence type="ECO:0000313" key="3">
    <source>
        <dbReference type="Proteomes" id="UP000018040"/>
    </source>
</evidence>
<dbReference type="Proteomes" id="UP000018040">
    <property type="component" value="Unassembled WGS sequence"/>
</dbReference>
<dbReference type="Pfam" id="PF03302">
    <property type="entry name" value="VSP"/>
    <property type="match status" value="1"/>
</dbReference>
<gene>
    <name evidence="2" type="ORF">GSB_150424</name>
</gene>
<dbReference type="VEuPathDB" id="GiardiaDB:DHA2_151598"/>
<dbReference type="Gene3D" id="2.10.220.10">
    <property type="entry name" value="Hormone Receptor, Insulin-like Growth Factor Receptor 1, Chain A, domain 2"/>
    <property type="match status" value="1"/>
</dbReference>
<dbReference type="SMART" id="SM00261">
    <property type="entry name" value="FU"/>
    <property type="match status" value="2"/>
</dbReference>
<dbReference type="SUPFAM" id="SSF57184">
    <property type="entry name" value="Growth factor receptor domain"/>
    <property type="match status" value="2"/>
</dbReference>
<comment type="caution">
    <text evidence="2">The sequence shown here is derived from an EMBL/GenBank/DDBJ whole genome shotgun (WGS) entry which is preliminary data.</text>
</comment>
<organism evidence="2 3">
    <name type="scientific">Giardia intestinalis</name>
    <name type="common">Giardia lamblia</name>
    <dbReference type="NCBI Taxonomy" id="5741"/>
    <lineage>
        <taxon>Eukaryota</taxon>
        <taxon>Metamonada</taxon>
        <taxon>Diplomonadida</taxon>
        <taxon>Hexamitidae</taxon>
        <taxon>Giardiinae</taxon>
        <taxon>Giardia</taxon>
    </lineage>
</organism>
<dbReference type="EMBL" id="AHHH01000029">
    <property type="protein sequence ID" value="ESU44104.1"/>
    <property type="molecule type" value="Genomic_DNA"/>
</dbReference>
<dbReference type="InterPro" id="IPR005127">
    <property type="entry name" value="Giardia_VSP"/>
</dbReference>
<reference evidence="3" key="1">
    <citation type="submission" date="2012-02" db="EMBL/GenBank/DDBJ databases">
        <title>Genome sequencing of Giardia lamblia Genotypes A2 and B isolates (DH and GS) and comparative analysis with the genomes of Genotypes A1 and E (WB and Pig).</title>
        <authorList>
            <person name="Adam R."/>
            <person name="Dahlstrom E."/>
            <person name="Martens C."/>
            <person name="Bruno D."/>
            <person name="Barbian K."/>
            <person name="Porcella S.F."/>
            <person name="Nash T."/>
        </authorList>
    </citation>
    <scope>NUCLEOTIDE SEQUENCE</scope>
    <source>
        <strain evidence="3">GS</strain>
    </source>
</reference>
<dbReference type="InterPro" id="IPR009030">
    <property type="entry name" value="Growth_fac_rcpt_cys_sf"/>
</dbReference>
<proteinExistence type="predicted"/>
<protein>
    <submittedName>
        <fullName evidence="2">Variant-specific surface protein</fullName>
    </submittedName>
</protein>
<dbReference type="PANTHER" id="PTHR23275:SF100">
    <property type="entry name" value="EGF-LIKE DOMAIN-CONTAINING PROTEIN"/>
    <property type="match status" value="1"/>
</dbReference>
<dbReference type="AlphaFoldDB" id="V6TZS0"/>
<dbReference type="VEuPathDB" id="GiardiaDB:QR46_2958"/>
<dbReference type="VEuPathDB" id="GiardiaDB:GL50803_00114180"/>
<reference evidence="2 3" key="2">
    <citation type="journal article" date="2013" name="Genome Biol. Evol.">
        <title>Genome sequencing of Giardia lamblia genotypes A2 and B isolates (DH and GS) and comparative analysis with the genomes of genotypes A1 and E (WB and Pig).</title>
        <authorList>
            <person name="Adam R.D."/>
            <person name="Dahlstrom E.W."/>
            <person name="Martens C.A."/>
            <person name="Bruno D.P."/>
            <person name="Barbian K.D."/>
            <person name="Ricklefs S.M."/>
            <person name="Hernandez M.M."/>
            <person name="Narla N.P."/>
            <person name="Patel R.B."/>
            <person name="Porcella S.F."/>
            <person name="Nash T.E."/>
        </authorList>
    </citation>
    <scope>NUCLEOTIDE SEQUENCE [LARGE SCALE GENOMIC DNA]</scope>
    <source>
        <strain evidence="2 3">GS</strain>
    </source>
</reference>
<dbReference type="InterPro" id="IPR006212">
    <property type="entry name" value="Furin_repeat"/>
</dbReference>
<accession>V6TZS0</accession>
<feature type="signal peptide" evidence="1">
    <location>
        <begin position="1"/>
        <end position="21"/>
    </location>
</feature>
<sequence length="264" mass="27246">MAIFIGLMGVILSACIHTAGSNQNIGLCAEDKCTVLGGQYCAECATPGEVPINGACIPIADPRTIASGCEDSAGASLGSSAQKCGFCRGENYFLHEGGCYSILFSPGNSICSNAVSGYCTACADGFFSNTVSSVTQCQACDTTCATCSGGTAQSCLSCQTDRFLVNNECKECSDQASTGIEHCAQCAQKSGTLTCTVCKEQYFLSAGKCASCASNCATCTSAKPEDCTVCVSKYSYDLATKACVQTCEEHASDQLNARQTCAPR</sequence>
<evidence type="ECO:0000256" key="1">
    <source>
        <dbReference type="SAM" id="SignalP"/>
    </source>
</evidence>
<feature type="chain" id="PRO_5004752057" evidence="1">
    <location>
        <begin position="22"/>
        <end position="264"/>
    </location>
</feature>
<dbReference type="OrthoDB" id="536948at2759"/>
<name>V6TZS0_GIAIN</name>
<dbReference type="InterPro" id="IPR052798">
    <property type="entry name" value="Giardia_VSA"/>
</dbReference>
<evidence type="ECO:0000313" key="2">
    <source>
        <dbReference type="EMBL" id="ESU44104.1"/>
    </source>
</evidence>
<dbReference type="PANTHER" id="PTHR23275">
    <property type="entry name" value="CABRIOLET.-RELATED"/>
    <property type="match status" value="1"/>
</dbReference>